<protein>
    <submittedName>
        <fullName evidence="1">Uncharacterized protein</fullName>
    </submittedName>
</protein>
<organism evidence="1 2">
    <name type="scientific">Microbispora oryzae</name>
    <dbReference type="NCBI Taxonomy" id="2806554"/>
    <lineage>
        <taxon>Bacteria</taxon>
        <taxon>Bacillati</taxon>
        <taxon>Actinomycetota</taxon>
        <taxon>Actinomycetes</taxon>
        <taxon>Streptosporangiales</taxon>
        <taxon>Streptosporangiaceae</taxon>
        <taxon>Microbispora</taxon>
    </lineage>
</organism>
<name>A0A940WCT9_9ACTN</name>
<dbReference type="Proteomes" id="UP000674234">
    <property type="component" value="Unassembled WGS sequence"/>
</dbReference>
<gene>
    <name evidence="1" type="ORF">JOL79_00050</name>
</gene>
<sequence>MEEYFVLSWIAWKVGVVLTSPEDSWISQRLSPDDLRAMGAVVAQLSDQQSISLLELLFSWQAHVHKFEADLSLPKSDRSAWGAYDLIAALILRDHISEGLDGLDAHVRARVEAVLAEIDNKFISYTEPDDLLRVEKIDARPDRRREWWWKRIPSVGPARDEVILYSGIR</sequence>
<accession>A0A940WCT9</accession>
<reference evidence="1" key="1">
    <citation type="submission" date="2021-02" db="EMBL/GenBank/DDBJ databases">
        <title>Draft genome sequence of Microbispora sp. RL4-1S isolated from rice leaves in Thailand.</title>
        <authorList>
            <person name="Muangham S."/>
            <person name="Duangmal K."/>
        </authorList>
    </citation>
    <scope>NUCLEOTIDE SEQUENCE</scope>
    <source>
        <strain evidence="1">RL4-1S</strain>
    </source>
</reference>
<comment type="caution">
    <text evidence="1">The sequence shown here is derived from an EMBL/GenBank/DDBJ whole genome shotgun (WGS) entry which is preliminary data.</text>
</comment>
<dbReference type="RefSeq" id="WP_210153516.1">
    <property type="nucleotide sequence ID" value="NZ_JAFCNB010000001.1"/>
</dbReference>
<evidence type="ECO:0000313" key="2">
    <source>
        <dbReference type="Proteomes" id="UP000674234"/>
    </source>
</evidence>
<proteinExistence type="predicted"/>
<keyword evidence="2" id="KW-1185">Reference proteome</keyword>
<dbReference type="AlphaFoldDB" id="A0A940WCT9"/>
<dbReference type="EMBL" id="JAFCNB010000001">
    <property type="protein sequence ID" value="MBP2702188.1"/>
    <property type="molecule type" value="Genomic_DNA"/>
</dbReference>
<evidence type="ECO:0000313" key="1">
    <source>
        <dbReference type="EMBL" id="MBP2702188.1"/>
    </source>
</evidence>